<dbReference type="InterPro" id="IPR029058">
    <property type="entry name" value="AB_hydrolase_fold"/>
</dbReference>
<organism evidence="8 9">
    <name type="scientific">Coccidioides immitis (strain RS)</name>
    <name type="common">Valley fever fungus</name>
    <dbReference type="NCBI Taxonomy" id="246410"/>
    <lineage>
        <taxon>Eukaryota</taxon>
        <taxon>Fungi</taxon>
        <taxon>Dikarya</taxon>
        <taxon>Ascomycota</taxon>
        <taxon>Pezizomycotina</taxon>
        <taxon>Eurotiomycetes</taxon>
        <taxon>Eurotiomycetidae</taxon>
        <taxon>Onygenales</taxon>
        <taxon>Onygenaceae</taxon>
        <taxon>Coccidioides</taxon>
    </lineage>
</organism>
<dbReference type="Pfam" id="PF07819">
    <property type="entry name" value="PGAP1"/>
    <property type="match status" value="1"/>
</dbReference>
<dbReference type="EMBL" id="GG704912">
    <property type="protein sequence ID" value="EAS30695.2"/>
    <property type="molecule type" value="Genomic_DNA"/>
</dbReference>
<keyword evidence="9" id="KW-1185">Reference proteome</keyword>
<dbReference type="PANTHER" id="PTHR10039">
    <property type="entry name" value="AMELOGENIN"/>
    <property type="match status" value="1"/>
</dbReference>
<evidence type="ECO:0000313" key="8">
    <source>
        <dbReference type="EMBL" id="EAS30695.2"/>
    </source>
</evidence>
<evidence type="ECO:0000313" key="9">
    <source>
        <dbReference type="Proteomes" id="UP000001261"/>
    </source>
</evidence>
<evidence type="ECO:0000256" key="2">
    <source>
        <dbReference type="ARBA" id="ARBA00015856"/>
    </source>
</evidence>
<reference evidence="9" key="2">
    <citation type="journal article" date="2010" name="Genome Res.">
        <title>Population genomic sequencing of Coccidioides fungi reveals recent hybridization and transposon control.</title>
        <authorList>
            <person name="Neafsey D.E."/>
            <person name="Barker B.M."/>
            <person name="Sharpton T.J."/>
            <person name="Stajich J.E."/>
            <person name="Park D.J."/>
            <person name="Whiston E."/>
            <person name="Hung C.-Y."/>
            <person name="McMahan C."/>
            <person name="White J."/>
            <person name="Sykes S."/>
            <person name="Heiman D."/>
            <person name="Young S."/>
            <person name="Zeng Q."/>
            <person name="Abouelleil A."/>
            <person name="Aftuck L."/>
            <person name="Bessette D."/>
            <person name="Brown A."/>
            <person name="FitzGerald M."/>
            <person name="Lui A."/>
            <person name="Macdonald J.P."/>
            <person name="Priest M."/>
            <person name="Orbach M.J."/>
            <person name="Galgiani J.N."/>
            <person name="Kirkland T.N."/>
            <person name="Cole G.T."/>
            <person name="Birren B.W."/>
            <person name="Henn M.R."/>
            <person name="Taylor J.W."/>
            <person name="Rounsley S.D."/>
        </authorList>
    </citation>
    <scope>GENOME REANNOTATION</scope>
    <source>
        <strain evidence="9">RS</strain>
    </source>
</reference>
<dbReference type="SUPFAM" id="SSF53474">
    <property type="entry name" value="alpha/beta-Hydrolases"/>
    <property type="match status" value="1"/>
</dbReference>
<feature type="domain" description="GPI inositol-deacylase winged helix" evidence="6">
    <location>
        <begin position="628"/>
        <end position="716"/>
    </location>
</feature>
<comment type="subcellular location">
    <subcellularLocation>
        <location evidence="4">Endoplasmic reticulum membrane</location>
    </subcellularLocation>
</comment>
<dbReference type="RefSeq" id="XP_001242278.2">
    <property type="nucleotide sequence ID" value="XM_001242277.2"/>
</dbReference>
<gene>
    <name evidence="8" type="ORF">CIMG_11696</name>
</gene>
<keyword evidence="4" id="KW-0813">Transport</keyword>
<reference evidence="9" key="1">
    <citation type="journal article" date="2009" name="Genome Res.">
        <title>Comparative genomic analyses of the human fungal pathogens Coccidioides and their relatives.</title>
        <authorList>
            <person name="Sharpton T.J."/>
            <person name="Stajich J.E."/>
            <person name="Rounsley S.D."/>
            <person name="Gardner M.J."/>
            <person name="Wortman J.R."/>
            <person name="Jordar V.S."/>
            <person name="Maiti R."/>
            <person name="Kodira C.D."/>
            <person name="Neafsey D.E."/>
            <person name="Zeng Q."/>
            <person name="Hung C.-Y."/>
            <person name="McMahan C."/>
            <person name="Muszewska A."/>
            <person name="Grynberg M."/>
            <person name="Mandel M.A."/>
            <person name="Kellner E.M."/>
            <person name="Barker B.M."/>
            <person name="Galgiani J.N."/>
            <person name="Orbach M.J."/>
            <person name="Kirkland T.N."/>
            <person name="Cole G.T."/>
            <person name="Henn M.R."/>
            <person name="Birren B.W."/>
            <person name="Taylor J.W."/>
        </authorList>
    </citation>
    <scope>NUCLEOTIDE SEQUENCE [LARGE SCALE GENOMIC DNA]</scope>
    <source>
        <strain evidence="9">RS</strain>
    </source>
</reference>
<dbReference type="GeneID" id="24163830"/>
<dbReference type="Pfam" id="PF22939">
    <property type="entry name" value="WHD_GPIID"/>
    <property type="match status" value="1"/>
</dbReference>
<keyword evidence="4" id="KW-0653">Protein transport</keyword>
<comment type="function">
    <text evidence="1 4">Involved in inositol deacylation of GPI-anchored proteins which plays important roles in the quality control and ER-associated degradation of GPI-anchored proteins.</text>
</comment>
<dbReference type="PANTHER" id="PTHR10039:SF16">
    <property type="entry name" value="GPI INOSITOL-DEACYLASE"/>
    <property type="match status" value="1"/>
</dbReference>
<evidence type="ECO:0000256" key="1">
    <source>
        <dbReference type="ARBA" id="ARBA00003496"/>
    </source>
</evidence>
<accession>A0A0E1RWL6</accession>
<dbReference type="GO" id="GO:0005789">
    <property type="term" value="C:endoplasmic reticulum membrane"/>
    <property type="evidence" value="ECO:0007669"/>
    <property type="project" value="UniProtKB-SubCell"/>
</dbReference>
<dbReference type="KEGG" id="cim:CIMG_11696"/>
<dbReference type="InterPro" id="IPR012908">
    <property type="entry name" value="PGAP1-ab_dom-like"/>
</dbReference>
<dbReference type="GO" id="GO:0016788">
    <property type="term" value="F:hydrolase activity, acting on ester bonds"/>
    <property type="evidence" value="ECO:0007669"/>
    <property type="project" value="InterPro"/>
</dbReference>
<evidence type="ECO:0000256" key="4">
    <source>
        <dbReference type="RuleBase" id="RU365011"/>
    </source>
</evidence>
<dbReference type="OrthoDB" id="194358at2759"/>
<evidence type="ECO:0000259" key="5">
    <source>
        <dbReference type="Pfam" id="PF07819"/>
    </source>
</evidence>
<dbReference type="AlphaFoldDB" id="A0A0E1RWL6"/>
<dbReference type="InterPro" id="IPR056884">
    <property type="entry name" value="NPHP3-like_N"/>
</dbReference>
<feature type="domain" description="Nephrocystin 3-like N-terminal" evidence="7">
    <location>
        <begin position="361"/>
        <end position="523"/>
    </location>
</feature>
<protein>
    <recommendedName>
        <fullName evidence="2 4">GPI inositol-deacylase</fullName>
        <ecNumber evidence="4">3.1.-.-</ecNumber>
    </recommendedName>
</protein>
<name>A0A0E1RWL6_COCIM</name>
<evidence type="ECO:0000259" key="7">
    <source>
        <dbReference type="Pfam" id="PF24883"/>
    </source>
</evidence>
<dbReference type="Gene3D" id="3.40.50.1820">
    <property type="entry name" value="alpha/beta hydrolase"/>
    <property type="match status" value="1"/>
</dbReference>
<dbReference type="Pfam" id="PF24883">
    <property type="entry name" value="NPHP3_N"/>
    <property type="match status" value="1"/>
</dbReference>
<evidence type="ECO:0000256" key="3">
    <source>
        <dbReference type="ARBA" id="ARBA00022737"/>
    </source>
</evidence>
<dbReference type="Gene3D" id="3.40.50.300">
    <property type="entry name" value="P-loop containing nucleotide triphosphate hydrolases"/>
    <property type="match status" value="1"/>
</dbReference>
<keyword evidence="3" id="KW-0677">Repeat</keyword>
<dbReference type="InterPro" id="IPR027417">
    <property type="entry name" value="P-loop_NTPase"/>
</dbReference>
<proteinExistence type="inferred from homology"/>
<dbReference type="Proteomes" id="UP000001261">
    <property type="component" value="Unassembled WGS sequence"/>
</dbReference>
<dbReference type="InterPro" id="IPR054471">
    <property type="entry name" value="GPIID_WHD"/>
</dbReference>
<keyword evidence="4" id="KW-0378">Hydrolase</keyword>
<comment type="similarity">
    <text evidence="4">Belongs to the GPI inositol-deacylase family.</text>
</comment>
<evidence type="ECO:0000259" key="6">
    <source>
        <dbReference type="Pfam" id="PF22939"/>
    </source>
</evidence>
<dbReference type="SUPFAM" id="SSF52540">
    <property type="entry name" value="P-loop containing nucleoside triphosphate hydrolases"/>
    <property type="match status" value="1"/>
</dbReference>
<dbReference type="VEuPathDB" id="FungiDB:CIMG_11696"/>
<sequence>MARLSCMPIKSFRRKKADTDSSSTDSLHDRVKIKFTTLFSRTKLFGRTAAVVDDGVADPKGPLGLNILHSPSEPLVDFIFVHGLGGGSRETWSNTSSVCHFWPQEWLRKDPAFKNVRVHTFGYDSHATKDSVLHTHHFCRSLLSEMYTSPYLGNTDTPIVLIGHSMGGIVIKKTYLLAVQDPTHRTLAKRIHSIYFLATPHSGCDSARLLNNVLRIAYSSRDYLLDPKVGSAAIDSINDEFRNYADNLHLWSFYETRKTKVGLFSRLIVGPNMAKLGYRGEKQIAMPADHRSICKFDSPKDLCYLILRDSLAETVESISKIVPKLEENPACEQIKFLENYLDLSGAIDDDLLVAQDDRMPGTCEWFFKKQNYLDWSDFASDTPRILWIKGKPGSGKSVLAGYAIDRLLASNESCSYFFFKHEDKSKARLSSCLRSLAFQMARMDVQIRETFSKMQKDGVNIDNENEHSLWKKLFLSGILQAASTTNYWVIDGLDECENVSFLFDSILPQLDESIPLRILITSRETPELQGHIVGLSRDQFRLEIISPSDIRSDVEFLVGVKTKSPALKDAGDHAALVENIVEKANGSFLWTDLVLKELPICYSGTEINRVLDGLPQEMEALYQRVLGQMALNTRGKNFSQAILTWTTCAMRPLTVKELAGVLKLDINEEFPKLEEAILARCGQLISVDEFSNVRLAHETAKNFLLKDGLDSEFAVSETEAHTRMARICLIYLTGEAIKPRSTGGSRSTSAVHDTDSDFSVYACEAFSYHLVRADSREHDILLLVNKFLESNIIPWVEIMMAHNQNPILLIHTAKNVKKYVNSCATELSPLDGNVKMAKERVTELVHIITKFSDALLTSPSAIYSAILPFYPTECTASKPVGPGRPLSILGLSDVQWVEQLCSMSFPTRGNRLSLPC</sequence>
<feature type="domain" description="GPI inositol-deacylase PGAP1-like alpha/beta" evidence="5">
    <location>
        <begin position="79"/>
        <end position="202"/>
    </location>
</feature>
<dbReference type="InParanoid" id="A0A0E1RWL6"/>
<dbReference type="OMA" id="KELPICY"/>
<keyword evidence="4" id="KW-0256">Endoplasmic reticulum</keyword>
<dbReference type="EC" id="3.1.-.-" evidence="4"/>
<keyword evidence="4" id="KW-0472">Membrane</keyword>
<dbReference type="GO" id="GO:0015031">
    <property type="term" value="P:protein transport"/>
    <property type="evidence" value="ECO:0007669"/>
    <property type="project" value="UniProtKB-KW"/>
</dbReference>